<name>A0AAU9GDR5_DROMD</name>
<sequence length="247" mass="28323">MLLNILRSPSKIIRAGMQLPHGSCPTSAPPCCRQLSLEPTQMVSQLRSQLKETRIYLQERYFMWKLRYLLGPDFGKEEFLEGTCQATAAMLEAVRRVDWRSIRNFCTEEFAPAMYSIARRESVYANLMRLQADDVEVSLPVTFKRSKGHNGQSFVYVDLGIVGMRFVRVKPDELMEISGMPLTVPSHQQILLATYKITFRKELSGPDGSCPKDEAWLFNAFKLRDMSLMGFCPQSGECWFIRAVKPY</sequence>
<evidence type="ECO:0000313" key="2">
    <source>
        <dbReference type="Proteomes" id="UP001500889"/>
    </source>
</evidence>
<evidence type="ECO:0000313" key="1">
    <source>
        <dbReference type="EMBL" id="BFG05841.1"/>
    </source>
</evidence>
<dbReference type="AlphaFoldDB" id="A0AAU9GDR5"/>
<keyword evidence="2" id="KW-1185">Reference proteome</keyword>
<organism evidence="1 2">
    <name type="scientific">Drosophila madeirensis</name>
    <name type="common">Fruit fly</name>
    <dbReference type="NCBI Taxonomy" id="30013"/>
    <lineage>
        <taxon>Eukaryota</taxon>
        <taxon>Metazoa</taxon>
        <taxon>Ecdysozoa</taxon>
        <taxon>Arthropoda</taxon>
        <taxon>Hexapoda</taxon>
        <taxon>Insecta</taxon>
        <taxon>Pterygota</taxon>
        <taxon>Neoptera</taxon>
        <taxon>Endopterygota</taxon>
        <taxon>Diptera</taxon>
        <taxon>Brachycera</taxon>
        <taxon>Muscomorpha</taxon>
        <taxon>Ephydroidea</taxon>
        <taxon>Drosophilidae</taxon>
        <taxon>Drosophila</taxon>
        <taxon>Sophophora</taxon>
    </lineage>
</organism>
<dbReference type="GO" id="GO:0032979">
    <property type="term" value="P:protein insertion into mitochondrial inner membrane from matrix"/>
    <property type="evidence" value="ECO:0007669"/>
    <property type="project" value="TreeGrafter"/>
</dbReference>
<dbReference type="GO" id="GO:0043022">
    <property type="term" value="F:ribosome binding"/>
    <property type="evidence" value="ECO:0007669"/>
    <property type="project" value="TreeGrafter"/>
</dbReference>
<protein>
    <submittedName>
        <fullName evidence="1">Uncharacterized protein</fullName>
    </submittedName>
</protein>
<dbReference type="EMBL" id="AP029267">
    <property type="protein sequence ID" value="BFG05841.1"/>
    <property type="molecule type" value="Genomic_DNA"/>
</dbReference>
<reference evidence="1 2" key="1">
    <citation type="submission" date="2024-02" db="EMBL/GenBank/DDBJ databases">
        <title>A chromosome-level genome assembly of Drosophila madeirensis, a fruit fly species endemic to Madeira island.</title>
        <authorList>
            <person name="Tomihara K."/>
            <person name="Llopart A."/>
            <person name="Yamamoto D."/>
        </authorList>
    </citation>
    <scope>NUCLEOTIDE SEQUENCE [LARGE SCALE GENOMIC DNA]</scope>
    <source>
        <strain evidence="1 2">RF1</strain>
    </source>
</reference>
<dbReference type="PANTHER" id="PTHR13333">
    <property type="entry name" value="M-AAA PROTEASE-INTERACTING PROTEIN 1, MITOCHONDRIAL"/>
    <property type="match status" value="1"/>
</dbReference>
<gene>
    <name evidence="1" type="ORF">DMAD_04485</name>
</gene>
<accession>A0AAU9GDR5</accession>
<dbReference type="PANTHER" id="PTHR13333:SF5">
    <property type="entry name" value="M-AAA PROTEASE-INTERACTING PROTEIN 1, MITOCHONDRIAL"/>
    <property type="match status" value="1"/>
</dbReference>
<proteinExistence type="predicted"/>
<dbReference type="Proteomes" id="UP001500889">
    <property type="component" value="Chromosome E"/>
</dbReference>
<dbReference type="GO" id="GO:0005743">
    <property type="term" value="C:mitochondrial inner membrane"/>
    <property type="evidence" value="ECO:0007669"/>
    <property type="project" value="TreeGrafter"/>
</dbReference>